<gene>
    <name evidence="15" type="primary">trmD</name>
    <name evidence="19" type="ORF">A3F54_02160</name>
</gene>
<dbReference type="GO" id="GO:0005829">
    <property type="term" value="C:cytosol"/>
    <property type="evidence" value="ECO:0007669"/>
    <property type="project" value="TreeGrafter"/>
</dbReference>
<evidence type="ECO:0000313" key="20">
    <source>
        <dbReference type="Proteomes" id="UP000176952"/>
    </source>
</evidence>
<evidence type="ECO:0000256" key="8">
    <source>
        <dbReference type="ARBA" id="ARBA00022603"/>
    </source>
</evidence>
<evidence type="ECO:0000256" key="10">
    <source>
        <dbReference type="ARBA" id="ARBA00022691"/>
    </source>
</evidence>
<evidence type="ECO:0000256" key="4">
    <source>
        <dbReference type="ARBA" id="ARBA00011738"/>
    </source>
</evidence>
<feature type="binding site" evidence="15 16">
    <location>
        <begin position="130"/>
        <end position="135"/>
    </location>
    <ligand>
        <name>S-adenosyl-L-methionine</name>
        <dbReference type="ChEBI" id="CHEBI:59789"/>
    </ligand>
</feature>
<dbReference type="EMBL" id="MHKD01000044">
    <property type="protein sequence ID" value="OGY81426.1"/>
    <property type="molecule type" value="Genomic_DNA"/>
</dbReference>
<dbReference type="EC" id="2.1.1.228" evidence="5 15"/>
<dbReference type="InterPro" id="IPR002649">
    <property type="entry name" value="tRNA_m1G_MeTrfase_TrmD"/>
</dbReference>
<accession>A0A1G2AY41</accession>
<feature type="binding site" evidence="15 16">
    <location>
        <position position="111"/>
    </location>
    <ligand>
        <name>S-adenosyl-L-methionine</name>
        <dbReference type="ChEBI" id="CHEBI:59789"/>
    </ligand>
</feature>
<protein>
    <recommendedName>
        <fullName evidence="6 15">tRNA (guanine-N(1)-)-methyltransferase</fullName>
        <ecNumber evidence="5 15">2.1.1.228</ecNumber>
    </recommendedName>
    <alternativeName>
        <fullName evidence="12 15">M1G-methyltransferase</fullName>
    </alternativeName>
    <alternativeName>
        <fullName evidence="13 15">tRNA [GM37] methyltransferase</fullName>
    </alternativeName>
</protein>
<comment type="caution">
    <text evidence="19">The sequence shown here is derived from an EMBL/GenBank/DDBJ whole genome shotgun (WGS) entry which is preliminary data.</text>
</comment>
<evidence type="ECO:0000256" key="14">
    <source>
        <dbReference type="ARBA" id="ARBA00047783"/>
    </source>
</evidence>
<evidence type="ECO:0000256" key="3">
    <source>
        <dbReference type="ARBA" id="ARBA00007630"/>
    </source>
</evidence>
<dbReference type="InterPro" id="IPR029028">
    <property type="entry name" value="Alpha/beta_knot_MTases"/>
</dbReference>
<dbReference type="PIRSF" id="PIRSF000386">
    <property type="entry name" value="tRNA_mtase"/>
    <property type="match status" value="1"/>
</dbReference>
<keyword evidence="7 15" id="KW-0963">Cytoplasm</keyword>
<reference evidence="19 20" key="1">
    <citation type="journal article" date="2016" name="Nat. Commun.">
        <title>Thousands of microbial genomes shed light on interconnected biogeochemical processes in an aquifer system.</title>
        <authorList>
            <person name="Anantharaman K."/>
            <person name="Brown C.T."/>
            <person name="Hug L.A."/>
            <person name="Sharon I."/>
            <person name="Castelle C.J."/>
            <person name="Probst A.J."/>
            <person name="Thomas B.C."/>
            <person name="Singh A."/>
            <person name="Wilkins M.J."/>
            <person name="Karaoz U."/>
            <person name="Brodie E.L."/>
            <person name="Williams K.H."/>
            <person name="Hubbard S.S."/>
            <person name="Banfield J.F."/>
        </authorList>
    </citation>
    <scope>NUCLEOTIDE SEQUENCE [LARGE SCALE GENOMIC DNA]</scope>
</reference>
<evidence type="ECO:0000256" key="17">
    <source>
        <dbReference type="RuleBase" id="RU003464"/>
    </source>
</evidence>
<dbReference type="InterPro" id="IPR023148">
    <property type="entry name" value="tRNA_m1G_MeTrfase_C_sf"/>
</dbReference>
<evidence type="ECO:0000256" key="16">
    <source>
        <dbReference type="PIRSR" id="PIRSR000386-1"/>
    </source>
</evidence>
<evidence type="ECO:0000256" key="9">
    <source>
        <dbReference type="ARBA" id="ARBA00022679"/>
    </source>
</evidence>
<keyword evidence="10 15" id="KW-0949">S-adenosyl-L-methionine</keyword>
<evidence type="ECO:0000256" key="7">
    <source>
        <dbReference type="ARBA" id="ARBA00022490"/>
    </source>
</evidence>
<comment type="subcellular location">
    <subcellularLocation>
        <location evidence="2 15 17">Cytoplasm</location>
    </subcellularLocation>
</comment>
<keyword evidence="8 15" id="KW-0489">Methyltransferase</keyword>
<dbReference type="FunFam" id="3.40.1280.10:FF:000001">
    <property type="entry name" value="tRNA (guanine-N(1)-)-methyltransferase"/>
    <property type="match status" value="1"/>
</dbReference>
<comment type="subunit">
    <text evidence="4 15 17">Homodimer.</text>
</comment>
<comment type="catalytic activity">
    <reaction evidence="14 15 17">
        <text>guanosine(37) in tRNA + S-adenosyl-L-methionine = N(1)-methylguanosine(37) in tRNA + S-adenosyl-L-homocysteine + H(+)</text>
        <dbReference type="Rhea" id="RHEA:36899"/>
        <dbReference type="Rhea" id="RHEA-COMP:10145"/>
        <dbReference type="Rhea" id="RHEA-COMP:10147"/>
        <dbReference type="ChEBI" id="CHEBI:15378"/>
        <dbReference type="ChEBI" id="CHEBI:57856"/>
        <dbReference type="ChEBI" id="CHEBI:59789"/>
        <dbReference type="ChEBI" id="CHEBI:73542"/>
        <dbReference type="ChEBI" id="CHEBI:74269"/>
        <dbReference type="EC" id="2.1.1.228"/>
    </reaction>
</comment>
<dbReference type="HAMAP" id="MF_00605">
    <property type="entry name" value="TrmD"/>
    <property type="match status" value="1"/>
</dbReference>
<feature type="domain" description="tRNA methyltransferase TRMD/TRM10-type" evidence="18">
    <location>
        <begin position="1"/>
        <end position="213"/>
    </location>
</feature>
<dbReference type="Gene3D" id="1.10.1270.20">
    <property type="entry name" value="tRNA(m1g37)methyltransferase, domain 2"/>
    <property type="match status" value="1"/>
</dbReference>
<name>A0A1G2AY41_9BACT</name>
<dbReference type="InterPro" id="IPR016009">
    <property type="entry name" value="tRNA_MeTrfase_TRMD/TRM10"/>
</dbReference>
<dbReference type="GO" id="GO:0052906">
    <property type="term" value="F:tRNA (guanine(37)-N1)-methyltransferase activity"/>
    <property type="evidence" value="ECO:0007669"/>
    <property type="project" value="UniProtKB-UniRule"/>
</dbReference>
<evidence type="ECO:0000256" key="1">
    <source>
        <dbReference type="ARBA" id="ARBA00002634"/>
    </source>
</evidence>
<keyword evidence="11 15" id="KW-0819">tRNA processing</keyword>
<organism evidence="19 20">
    <name type="scientific">Candidatus Kerfeldbacteria bacterium RIFCSPHIGHO2_12_FULL_48_17</name>
    <dbReference type="NCBI Taxonomy" id="1798542"/>
    <lineage>
        <taxon>Bacteria</taxon>
        <taxon>Candidatus Kerfeldiibacteriota</taxon>
    </lineage>
</organism>
<comment type="similarity">
    <text evidence="3 15 17">Belongs to the RNA methyltransferase TrmD family.</text>
</comment>
<evidence type="ECO:0000256" key="6">
    <source>
        <dbReference type="ARBA" id="ARBA00014679"/>
    </source>
</evidence>
<dbReference type="Gene3D" id="3.40.1280.10">
    <property type="match status" value="1"/>
</dbReference>
<comment type="function">
    <text evidence="1 15 17">Specifically methylates guanosine-37 in various tRNAs.</text>
</comment>
<evidence type="ECO:0000256" key="12">
    <source>
        <dbReference type="ARBA" id="ARBA00029736"/>
    </source>
</evidence>
<evidence type="ECO:0000313" key="19">
    <source>
        <dbReference type="EMBL" id="OGY81426.1"/>
    </source>
</evidence>
<dbReference type="NCBIfam" id="TIGR00088">
    <property type="entry name" value="trmD"/>
    <property type="match status" value="1"/>
</dbReference>
<evidence type="ECO:0000256" key="13">
    <source>
        <dbReference type="ARBA" id="ARBA00033392"/>
    </source>
</evidence>
<dbReference type="SUPFAM" id="SSF75217">
    <property type="entry name" value="alpha/beta knot"/>
    <property type="match status" value="1"/>
</dbReference>
<dbReference type="STRING" id="1798542.A3F54_02160"/>
<dbReference type="PANTHER" id="PTHR46417">
    <property type="entry name" value="TRNA (GUANINE-N(1)-)-METHYLTRANSFERASE"/>
    <property type="match status" value="1"/>
</dbReference>
<dbReference type="CDD" id="cd18080">
    <property type="entry name" value="TrmD-like"/>
    <property type="match status" value="1"/>
</dbReference>
<evidence type="ECO:0000256" key="15">
    <source>
        <dbReference type="HAMAP-Rule" id="MF_00605"/>
    </source>
</evidence>
<evidence type="ECO:0000256" key="11">
    <source>
        <dbReference type="ARBA" id="ARBA00022694"/>
    </source>
</evidence>
<dbReference type="Pfam" id="PF01746">
    <property type="entry name" value="tRNA_m1G_MT"/>
    <property type="match status" value="1"/>
</dbReference>
<dbReference type="GO" id="GO:0002939">
    <property type="term" value="P:tRNA N1-guanine methylation"/>
    <property type="evidence" value="ECO:0007669"/>
    <property type="project" value="TreeGrafter"/>
</dbReference>
<evidence type="ECO:0000256" key="2">
    <source>
        <dbReference type="ARBA" id="ARBA00004496"/>
    </source>
</evidence>
<dbReference type="NCBIfam" id="NF000648">
    <property type="entry name" value="PRK00026.1"/>
    <property type="match status" value="1"/>
</dbReference>
<dbReference type="PANTHER" id="PTHR46417:SF1">
    <property type="entry name" value="TRNA (GUANINE-N(1)-)-METHYLTRANSFERASE"/>
    <property type="match status" value="1"/>
</dbReference>
<proteinExistence type="inferred from homology"/>
<keyword evidence="9 15" id="KW-0808">Transferase</keyword>
<dbReference type="AlphaFoldDB" id="A0A1G2AY41"/>
<evidence type="ECO:0000259" key="18">
    <source>
        <dbReference type="Pfam" id="PF01746"/>
    </source>
</evidence>
<evidence type="ECO:0000256" key="5">
    <source>
        <dbReference type="ARBA" id="ARBA00012807"/>
    </source>
</evidence>
<dbReference type="InterPro" id="IPR029026">
    <property type="entry name" value="tRNA_m1G_MTases_N"/>
</dbReference>
<dbReference type="Proteomes" id="UP000176952">
    <property type="component" value="Unassembled WGS sequence"/>
</dbReference>
<sequence>MKFTFLTIFPHIFDSYLGESILKRAQAKKLVEFTAIDLRDHSENKHRRVDDTPYGGGPGMVMQVGPIVKAVKALPPVKNRKIVLLSAKGKNFSQAVARRYAKLDELVLISGRYEGVDERILKYIDEEVSIGDYVLTGGELGALVIADAVTRLLPGVLGDDESSRDESHTQKGVLEYPHYTRPETWDSHTVPQVLLSGDHKRILEWREKHKKRKK</sequence>